<dbReference type="Proteomes" id="UP001165289">
    <property type="component" value="Unassembled WGS sequence"/>
</dbReference>
<dbReference type="EMBL" id="JAKMXF010000362">
    <property type="protein sequence ID" value="KAI6646137.1"/>
    <property type="molecule type" value="Genomic_DNA"/>
</dbReference>
<dbReference type="PROSITE" id="PS00036">
    <property type="entry name" value="BZIP_BASIC"/>
    <property type="match status" value="1"/>
</dbReference>
<dbReference type="AlphaFoldDB" id="A0AAV7JBQ0"/>
<dbReference type="Gene3D" id="1.20.5.170">
    <property type="match status" value="1"/>
</dbReference>
<keyword evidence="4" id="KW-0175">Coiled coil</keyword>
<evidence type="ECO:0000313" key="8">
    <source>
        <dbReference type="Proteomes" id="UP001165289"/>
    </source>
</evidence>
<evidence type="ECO:0000256" key="5">
    <source>
        <dbReference type="SAM" id="MobiDB-lite"/>
    </source>
</evidence>
<accession>A0AAV7JBQ0</accession>
<dbReference type="InterPro" id="IPR004827">
    <property type="entry name" value="bZIP"/>
</dbReference>
<comment type="caution">
    <text evidence="7">The sequence shown here is derived from an EMBL/GenBank/DDBJ whole genome shotgun (WGS) entry which is preliminary data.</text>
</comment>
<dbReference type="Pfam" id="PF03131">
    <property type="entry name" value="bZIP_Maf"/>
    <property type="match status" value="1"/>
</dbReference>
<keyword evidence="1" id="KW-0805">Transcription regulation</keyword>
<dbReference type="GO" id="GO:0003700">
    <property type="term" value="F:DNA-binding transcription factor activity"/>
    <property type="evidence" value="ECO:0007669"/>
    <property type="project" value="InterPro"/>
</dbReference>
<reference evidence="7 8" key="1">
    <citation type="journal article" date="2023" name="BMC Biol.">
        <title>The compact genome of the sponge Oopsacas minuta (Hexactinellida) is lacking key metazoan core genes.</title>
        <authorList>
            <person name="Santini S."/>
            <person name="Schenkelaars Q."/>
            <person name="Jourda C."/>
            <person name="Duchesne M."/>
            <person name="Belahbib H."/>
            <person name="Rocher C."/>
            <person name="Selva M."/>
            <person name="Riesgo A."/>
            <person name="Vervoort M."/>
            <person name="Leys S.P."/>
            <person name="Kodjabachian L."/>
            <person name="Le Bivic A."/>
            <person name="Borchiellini C."/>
            <person name="Claverie J.M."/>
            <person name="Renard E."/>
        </authorList>
    </citation>
    <scope>NUCLEOTIDE SEQUENCE [LARGE SCALE GENOMIC DNA]</scope>
    <source>
        <strain evidence="7">SPO-2</strain>
    </source>
</reference>
<dbReference type="InterPro" id="IPR008917">
    <property type="entry name" value="TF_DNA-bd_sf"/>
</dbReference>
<dbReference type="GO" id="GO:0003677">
    <property type="term" value="F:DNA binding"/>
    <property type="evidence" value="ECO:0007669"/>
    <property type="project" value="UniProtKB-KW"/>
</dbReference>
<dbReference type="InterPro" id="IPR004826">
    <property type="entry name" value="bZIP_Maf"/>
</dbReference>
<keyword evidence="3" id="KW-0804">Transcription</keyword>
<feature type="domain" description="BZIP" evidence="6">
    <location>
        <begin position="138"/>
        <end position="201"/>
    </location>
</feature>
<keyword evidence="8" id="KW-1185">Reference proteome</keyword>
<dbReference type="SUPFAM" id="SSF57959">
    <property type="entry name" value="Leucine zipper domain"/>
    <property type="match status" value="1"/>
</dbReference>
<evidence type="ECO:0000313" key="7">
    <source>
        <dbReference type="EMBL" id="KAI6646137.1"/>
    </source>
</evidence>
<dbReference type="SUPFAM" id="SSF47454">
    <property type="entry name" value="A DNA-binding domain in eukaryotic transcription factors"/>
    <property type="match status" value="1"/>
</dbReference>
<feature type="region of interest" description="Disordered" evidence="5">
    <location>
        <begin position="149"/>
        <end position="168"/>
    </location>
</feature>
<evidence type="ECO:0000256" key="3">
    <source>
        <dbReference type="ARBA" id="ARBA00023163"/>
    </source>
</evidence>
<organism evidence="7 8">
    <name type="scientific">Oopsacas minuta</name>
    <dbReference type="NCBI Taxonomy" id="111878"/>
    <lineage>
        <taxon>Eukaryota</taxon>
        <taxon>Metazoa</taxon>
        <taxon>Porifera</taxon>
        <taxon>Hexactinellida</taxon>
        <taxon>Hexasterophora</taxon>
        <taxon>Lyssacinosida</taxon>
        <taxon>Leucopsacidae</taxon>
        <taxon>Oopsacas</taxon>
    </lineage>
</organism>
<protein>
    <recommendedName>
        <fullName evidence="6">BZIP domain-containing protein</fullName>
    </recommendedName>
</protein>
<proteinExistence type="predicted"/>
<dbReference type="PROSITE" id="PS50217">
    <property type="entry name" value="BZIP"/>
    <property type="match status" value="1"/>
</dbReference>
<evidence type="ECO:0000256" key="4">
    <source>
        <dbReference type="SAM" id="Coils"/>
    </source>
</evidence>
<dbReference type="InterPro" id="IPR046347">
    <property type="entry name" value="bZIP_sf"/>
</dbReference>
<evidence type="ECO:0000256" key="2">
    <source>
        <dbReference type="ARBA" id="ARBA00023125"/>
    </source>
</evidence>
<sequence length="205" mass="24090">MCAYNMKQAGNMIDPLSFQITPPNYYPPNYYDQLPQLSPSPSHPPSVLISPQPIHTSPNELYLKSFGIAITQHEADTMYLLSKCLESELILNQNWKILFLKRSFLKFVDKDKVAYEISGKELNRILSSSFFTASEQKTIRKMRYQGRNNMAAKRMRDKKKESDEEDKLDIVNMQREKLKLENEKEQMIKEIEQYKQLFNNPQNQN</sequence>
<evidence type="ECO:0000256" key="1">
    <source>
        <dbReference type="ARBA" id="ARBA00023015"/>
    </source>
</evidence>
<feature type="coiled-coil region" evidence="4">
    <location>
        <begin position="170"/>
        <end position="200"/>
    </location>
</feature>
<gene>
    <name evidence="7" type="ORF">LOD99_9488</name>
</gene>
<keyword evidence="2" id="KW-0238">DNA-binding</keyword>
<evidence type="ECO:0000259" key="6">
    <source>
        <dbReference type="PROSITE" id="PS50217"/>
    </source>
</evidence>
<name>A0AAV7JBQ0_9METZ</name>